<name>A0ABD5W3H9_9EURY</name>
<dbReference type="AlphaFoldDB" id="A0ABD5W3H9"/>
<dbReference type="Pfam" id="PF17647">
    <property type="entry name" value="DUF5518"/>
    <property type="match status" value="1"/>
</dbReference>
<dbReference type="Proteomes" id="UP001596445">
    <property type="component" value="Unassembled WGS sequence"/>
</dbReference>
<accession>A0ABD5W3H9</accession>
<evidence type="ECO:0000256" key="2">
    <source>
        <dbReference type="SAM" id="Phobius"/>
    </source>
</evidence>
<feature type="compositionally biased region" description="Low complexity" evidence="1">
    <location>
        <begin position="12"/>
        <end position="28"/>
    </location>
</feature>
<dbReference type="RefSeq" id="WP_382186239.1">
    <property type="nucleotide sequence ID" value="NZ_JBHSZI010000001.1"/>
</dbReference>
<feature type="region of interest" description="Disordered" evidence="1">
    <location>
        <begin position="1"/>
        <end position="33"/>
    </location>
</feature>
<comment type="caution">
    <text evidence="3">The sequence shown here is derived from an EMBL/GenBank/DDBJ whole genome shotgun (WGS) entry which is preliminary data.</text>
</comment>
<reference evidence="3 4" key="1">
    <citation type="journal article" date="2019" name="Int. J. Syst. Evol. Microbiol.">
        <title>The Global Catalogue of Microorganisms (GCM) 10K type strain sequencing project: providing services to taxonomists for standard genome sequencing and annotation.</title>
        <authorList>
            <consortium name="The Broad Institute Genomics Platform"/>
            <consortium name="The Broad Institute Genome Sequencing Center for Infectious Disease"/>
            <person name="Wu L."/>
            <person name="Ma J."/>
        </authorList>
    </citation>
    <scope>NUCLEOTIDE SEQUENCE [LARGE SCALE GENOMIC DNA]</scope>
    <source>
        <strain evidence="3 4">JCM 30072</strain>
    </source>
</reference>
<organism evidence="3 4">
    <name type="scientific">Halovenus salina</name>
    <dbReference type="NCBI Taxonomy" id="1510225"/>
    <lineage>
        <taxon>Archaea</taxon>
        <taxon>Methanobacteriati</taxon>
        <taxon>Methanobacteriota</taxon>
        <taxon>Stenosarchaea group</taxon>
        <taxon>Halobacteria</taxon>
        <taxon>Halobacteriales</taxon>
        <taxon>Haloarculaceae</taxon>
        <taxon>Halovenus</taxon>
    </lineage>
</organism>
<keyword evidence="4" id="KW-1185">Reference proteome</keyword>
<dbReference type="EMBL" id="JBHSZI010000001">
    <property type="protein sequence ID" value="MFC7059279.1"/>
    <property type="molecule type" value="Genomic_DNA"/>
</dbReference>
<feature type="transmembrane region" description="Helical" evidence="2">
    <location>
        <begin position="75"/>
        <end position="98"/>
    </location>
</feature>
<dbReference type="InterPro" id="IPR040493">
    <property type="entry name" value="DUF5518"/>
</dbReference>
<gene>
    <name evidence="3" type="ORF">ACFQQG_15250</name>
</gene>
<evidence type="ECO:0000256" key="1">
    <source>
        <dbReference type="SAM" id="MobiDB-lite"/>
    </source>
</evidence>
<sequence length="164" mass="16868">MLVSGWWHSRSRSSTSDTATTADNSAASPRVRTTQTRSGGVVTAFFSFVGISAVVGGALAGYLEGGGSDRTTTVGAVAGLLPALPALVIGLFTVVGLYSGLQDIGQTGPMVAGVGGILFGVLIYAGFNATQALSVATSAAAWQSENRRTVIRPRRMTVHEHLRS</sequence>
<feature type="transmembrane region" description="Helical" evidence="2">
    <location>
        <begin position="110"/>
        <end position="127"/>
    </location>
</feature>
<keyword evidence="2" id="KW-0812">Transmembrane</keyword>
<protein>
    <submittedName>
        <fullName evidence="3">DUF5518 domain-containing protein</fullName>
    </submittedName>
</protein>
<evidence type="ECO:0000313" key="4">
    <source>
        <dbReference type="Proteomes" id="UP001596445"/>
    </source>
</evidence>
<proteinExistence type="predicted"/>
<keyword evidence="2" id="KW-0472">Membrane</keyword>
<keyword evidence="2" id="KW-1133">Transmembrane helix</keyword>
<feature type="transmembrane region" description="Helical" evidence="2">
    <location>
        <begin position="40"/>
        <end position="63"/>
    </location>
</feature>
<evidence type="ECO:0000313" key="3">
    <source>
        <dbReference type="EMBL" id="MFC7059279.1"/>
    </source>
</evidence>